<keyword evidence="5" id="KW-0560">Oxidoreductase</keyword>
<evidence type="ECO:0000259" key="4">
    <source>
        <dbReference type="PROSITE" id="PS51379"/>
    </source>
</evidence>
<evidence type="ECO:0000256" key="3">
    <source>
        <dbReference type="ARBA" id="ARBA00023014"/>
    </source>
</evidence>
<sequence length="902" mass="98650">MSYDVLVIGSGIGGMESALKLGDMGYKVLLVEKEASVGGKMILLSKVFPTLDCASCISTPKMAATVHHPNIEVMIYSEVEEIRRLPNGRFNVKVRQKPTFINHTLCTGCRQCEMNCNVAVPDQFNFDMVARRAAYIPFPQAVPKKAVIEREGTSPCSFTCPAGIKAHGYIALVRGGKYREAFDLVLESTPLVGSLGRACYAPCEGECTRGGLEGPLPIRRIKRFIADRYYREHSEPASSPPDELKDKKVAVVGAGPAGLTAAFFLARKGYRVTIFEARAQPGGMLRTAIPSFRLPKHVVDRDIKNVTALGVEIKTGVKVEDLEELKNSGFDAIFVATGTPGAKKMGVEGEDLDGVVSALDFLQQVNLDRKISLKDRTVVVVGGGNVAIDAARVAVRLGAKRVIVQYRRSRAEMPAHDREITAAEREGVEFQYLSVPKKFIGRDGILTAVESMKMELGEPDAGGRRKSKPVEGSEYRIAADMVITAVGLEPETKAFQKLLQINDNHTISVDPETLQTTVPYVFAGGDVVTGPSMIVNAVAQGRRAAFFIDRYLKGEELKGADFDYRTPVVNKEKVMARQQSYRTLLPVESGEILREKPGDFSETELPLTEEQARYSAGRCLDCGICSECRQCVATCPANAVDLSMKEEKKEFQVNAVIIATGFQLFPAHQKPQYGYGKFKNVITGMQMDRLLAPTRPYNGVLRPSDGKVPESIAFVLCTGSRDQSVNNPLCSRVCCMYSVKQNQLIMGALPLADVTVYYIDVRAFGKGYEEFYDQARAMGASFVKGRIARIEEKEDGNLILYYEDIDNGGKLARAEHDLVVLSVGLLPNPRVQNLFAGEKLELDEYLFVREVDEDLNPGKTSIDGVFVAGAASGARDIPDSILHAGAAAAQAAAYVERIRVTK</sequence>
<evidence type="ECO:0000313" key="5">
    <source>
        <dbReference type="EMBL" id="MDQ0287389.1"/>
    </source>
</evidence>
<feature type="domain" description="4Fe-4S ferredoxin-type" evidence="4">
    <location>
        <begin position="616"/>
        <end position="645"/>
    </location>
</feature>
<feature type="domain" description="4Fe-4S ferredoxin-type" evidence="4">
    <location>
        <begin position="97"/>
        <end position="127"/>
    </location>
</feature>
<accession>A0ABU0B3T9</accession>
<dbReference type="PRINTS" id="PR00368">
    <property type="entry name" value="FADPNR"/>
</dbReference>
<dbReference type="EC" id="1.8.98.1" evidence="5"/>
<comment type="caution">
    <text evidence="5">The sequence shown here is derived from an EMBL/GenBank/DDBJ whole genome shotgun (WGS) entry which is preliminary data.</text>
</comment>
<dbReference type="RefSeq" id="WP_307403243.1">
    <property type="nucleotide sequence ID" value="NZ_JAUSUX010000025.1"/>
</dbReference>
<dbReference type="InterPro" id="IPR009051">
    <property type="entry name" value="Helical_ferredxn"/>
</dbReference>
<dbReference type="PANTHER" id="PTHR42783:SF3">
    <property type="entry name" value="GLUTAMATE SYNTHASE [NADPH] SMALL CHAIN-RELATED"/>
    <property type="match status" value="1"/>
</dbReference>
<dbReference type="Pfam" id="PF14691">
    <property type="entry name" value="Fer4_20"/>
    <property type="match status" value="1"/>
</dbReference>
<dbReference type="Gene3D" id="3.50.50.60">
    <property type="entry name" value="FAD/NAD(P)-binding domain"/>
    <property type="match status" value="3"/>
</dbReference>
<proteinExistence type="predicted"/>
<keyword evidence="2" id="KW-0408">Iron</keyword>
<evidence type="ECO:0000256" key="2">
    <source>
        <dbReference type="ARBA" id="ARBA00023004"/>
    </source>
</evidence>
<dbReference type="InterPro" id="IPR028261">
    <property type="entry name" value="DPD_II"/>
</dbReference>
<keyword evidence="1" id="KW-0479">Metal-binding</keyword>
<dbReference type="InterPro" id="IPR023753">
    <property type="entry name" value="FAD/NAD-binding_dom"/>
</dbReference>
<keyword evidence="6" id="KW-1185">Reference proteome</keyword>
<dbReference type="Proteomes" id="UP001225644">
    <property type="component" value="Unassembled WGS sequence"/>
</dbReference>
<organism evidence="5 6">
    <name type="scientific">Desulfofundulus luciae</name>
    <dbReference type="NCBI Taxonomy" id="74702"/>
    <lineage>
        <taxon>Bacteria</taxon>
        <taxon>Bacillati</taxon>
        <taxon>Bacillota</taxon>
        <taxon>Clostridia</taxon>
        <taxon>Eubacteriales</taxon>
        <taxon>Peptococcaceae</taxon>
        <taxon>Desulfofundulus</taxon>
    </lineage>
</organism>
<gene>
    <name evidence="5" type="ORF">J2Z49_002516</name>
</gene>
<dbReference type="Gene3D" id="3.40.50.720">
    <property type="entry name" value="NAD(P)-binding Rossmann-like Domain"/>
    <property type="match status" value="1"/>
</dbReference>
<keyword evidence="3" id="KW-0411">Iron-sulfur</keyword>
<reference evidence="5 6" key="1">
    <citation type="submission" date="2023-07" db="EMBL/GenBank/DDBJ databases">
        <title>Genomic Encyclopedia of Type Strains, Phase IV (KMG-IV): sequencing the most valuable type-strain genomes for metagenomic binning, comparative biology and taxonomic classification.</title>
        <authorList>
            <person name="Goeker M."/>
        </authorList>
    </citation>
    <scope>NUCLEOTIDE SEQUENCE [LARGE SCALE GENOMIC DNA]</scope>
    <source>
        <strain evidence="5 6">DSM 12396</strain>
    </source>
</reference>
<dbReference type="InterPro" id="IPR017896">
    <property type="entry name" value="4Fe4S_Fe-S-bd"/>
</dbReference>
<dbReference type="Pfam" id="PF07992">
    <property type="entry name" value="Pyr_redox_2"/>
    <property type="match status" value="1"/>
</dbReference>
<dbReference type="PROSITE" id="PS51379">
    <property type="entry name" value="4FE4S_FER_2"/>
    <property type="match status" value="2"/>
</dbReference>
<dbReference type="PANTHER" id="PTHR42783">
    <property type="entry name" value="GLUTAMATE SYNTHASE [NADPH] SMALL CHAIN"/>
    <property type="match status" value="1"/>
</dbReference>
<dbReference type="GO" id="GO:0051912">
    <property type="term" value="F:CoB--CoM heterodisulfide reductase activity"/>
    <property type="evidence" value="ECO:0007669"/>
    <property type="project" value="UniProtKB-EC"/>
</dbReference>
<dbReference type="InterPro" id="IPR036188">
    <property type="entry name" value="FAD/NAD-bd_sf"/>
</dbReference>
<dbReference type="SUPFAM" id="SSF51905">
    <property type="entry name" value="FAD/NAD(P)-binding domain"/>
    <property type="match status" value="2"/>
</dbReference>
<dbReference type="Pfam" id="PF12831">
    <property type="entry name" value="FAD_oxidored"/>
    <property type="match status" value="1"/>
</dbReference>
<evidence type="ECO:0000256" key="1">
    <source>
        <dbReference type="ARBA" id="ARBA00022723"/>
    </source>
</evidence>
<evidence type="ECO:0000313" key="6">
    <source>
        <dbReference type="Proteomes" id="UP001225644"/>
    </source>
</evidence>
<dbReference type="Gene3D" id="1.10.1060.10">
    <property type="entry name" value="Alpha-helical ferredoxin"/>
    <property type="match status" value="1"/>
</dbReference>
<dbReference type="PRINTS" id="PR00469">
    <property type="entry name" value="PNDRDTASEII"/>
</dbReference>
<protein>
    <submittedName>
        <fullName evidence="5">Heterodisulfide reductase subunit A</fullName>
        <ecNumber evidence="5">1.8.98.1</ecNumber>
    </submittedName>
</protein>
<dbReference type="SUPFAM" id="SSF51971">
    <property type="entry name" value="Nucleotide-binding domain"/>
    <property type="match status" value="1"/>
</dbReference>
<dbReference type="PROSITE" id="PS00198">
    <property type="entry name" value="4FE4S_FER_1"/>
    <property type="match status" value="1"/>
</dbReference>
<dbReference type="SUPFAM" id="SSF46548">
    <property type="entry name" value="alpha-helical ferredoxin"/>
    <property type="match status" value="2"/>
</dbReference>
<dbReference type="InterPro" id="IPR017900">
    <property type="entry name" value="4Fe4S_Fe_S_CS"/>
</dbReference>
<name>A0ABU0B3T9_9FIRM</name>
<dbReference type="EMBL" id="JAUSUX010000025">
    <property type="protein sequence ID" value="MDQ0287389.1"/>
    <property type="molecule type" value="Genomic_DNA"/>
</dbReference>